<dbReference type="Pfam" id="PF12704">
    <property type="entry name" value="MacB_PCD"/>
    <property type="match status" value="1"/>
</dbReference>
<evidence type="ECO:0000256" key="1">
    <source>
        <dbReference type="ARBA" id="ARBA00004651"/>
    </source>
</evidence>
<protein>
    <submittedName>
        <fullName evidence="10">Putative ABC transport system permease protein</fullName>
    </submittedName>
</protein>
<dbReference type="Pfam" id="PF02687">
    <property type="entry name" value="FtsX"/>
    <property type="match status" value="1"/>
</dbReference>
<sequence length="418" mass="45387">MLVENCKLAIKSIKANKKRAFLTMLGIIIGVAAVIAIMTVGNSMTKGVQKQLESYGVQNIEVYISTIDYSQELSEEEQENLKFKPEDIHSLSEHFGKKIAAISMDSSLGSGTVLVNNKKAKVDVTGVSAGYFKANNLKLKSGSYFNEYAYRQGTNVALVSEKYAKQIAGDNYKNEDVIGKTYEVNLNDEYINLTVVGIYEEQKSQGMGGSAAGVQTTTMYIPLFTAWNFNHNKDMYSPTVVAAEGVDTIALSNDIKAYLNQKMANQLGDKLQVDAYSNQSMIQENNKMMNQLTMAISLIAAIALIVGGIGVMNIMTVSITERTREIGTRKALGAEDSMIMLQFISEAVILCLIGGLIGMVIGVVIGDVASKLMGYAPTISLASIYISVGFSTAIGMFFGYSPAKHAAKMNPIDALRYE</sequence>
<accession>A0A1M6ALE5</accession>
<dbReference type="OrthoDB" id="9770036at2"/>
<reference evidence="10 11" key="1">
    <citation type="submission" date="2016-11" db="EMBL/GenBank/DDBJ databases">
        <authorList>
            <person name="Jaros S."/>
            <person name="Januszkiewicz K."/>
            <person name="Wedrychowicz H."/>
        </authorList>
    </citation>
    <scope>NUCLEOTIDE SEQUENCE [LARGE SCALE GENOMIC DNA]</scope>
    <source>
        <strain evidence="10 11">DSM 14809</strain>
    </source>
</reference>
<dbReference type="EMBL" id="FQYQ01000001">
    <property type="protein sequence ID" value="SHI37282.1"/>
    <property type="molecule type" value="Genomic_DNA"/>
</dbReference>
<evidence type="ECO:0000259" key="8">
    <source>
        <dbReference type="Pfam" id="PF02687"/>
    </source>
</evidence>
<feature type="domain" description="MacB-like periplasmic core" evidence="9">
    <location>
        <begin position="21"/>
        <end position="257"/>
    </location>
</feature>
<dbReference type="Proteomes" id="UP000184185">
    <property type="component" value="Unassembled WGS sequence"/>
</dbReference>
<keyword evidence="5 7" id="KW-0472">Membrane</keyword>
<dbReference type="GO" id="GO:0022857">
    <property type="term" value="F:transmembrane transporter activity"/>
    <property type="evidence" value="ECO:0007669"/>
    <property type="project" value="TreeGrafter"/>
</dbReference>
<dbReference type="PANTHER" id="PTHR30572:SF4">
    <property type="entry name" value="ABC TRANSPORTER PERMEASE YTRF"/>
    <property type="match status" value="1"/>
</dbReference>
<evidence type="ECO:0000313" key="11">
    <source>
        <dbReference type="Proteomes" id="UP000184185"/>
    </source>
</evidence>
<evidence type="ECO:0000256" key="7">
    <source>
        <dbReference type="SAM" id="Phobius"/>
    </source>
</evidence>
<keyword evidence="11" id="KW-1185">Reference proteome</keyword>
<dbReference type="PANTHER" id="PTHR30572">
    <property type="entry name" value="MEMBRANE COMPONENT OF TRANSPORTER-RELATED"/>
    <property type="match status" value="1"/>
</dbReference>
<feature type="transmembrane region" description="Helical" evidence="7">
    <location>
        <begin position="338"/>
        <end position="366"/>
    </location>
</feature>
<keyword evidence="2" id="KW-1003">Cell membrane</keyword>
<evidence type="ECO:0000256" key="5">
    <source>
        <dbReference type="ARBA" id="ARBA00023136"/>
    </source>
</evidence>
<feature type="domain" description="ABC3 transporter permease C-terminal" evidence="8">
    <location>
        <begin position="298"/>
        <end position="411"/>
    </location>
</feature>
<dbReference type="RefSeq" id="WP_072911399.1">
    <property type="nucleotide sequence ID" value="NZ_FQYQ01000001.1"/>
</dbReference>
<gene>
    <name evidence="10" type="ORF">SAMN02745725_00279</name>
</gene>
<evidence type="ECO:0000256" key="3">
    <source>
        <dbReference type="ARBA" id="ARBA00022692"/>
    </source>
</evidence>
<feature type="transmembrane region" description="Helical" evidence="7">
    <location>
        <begin position="378"/>
        <end position="400"/>
    </location>
</feature>
<dbReference type="AlphaFoldDB" id="A0A1M6ALE5"/>
<comment type="subcellular location">
    <subcellularLocation>
        <location evidence="1">Cell membrane</location>
        <topology evidence="1">Multi-pass membrane protein</topology>
    </subcellularLocation>
</comment>
<evidence type="ECO:0000256" key="6">
    <source>
        <dbReference type="ARBA" id="ARBA00038076"/>
    </source>
</evidence>
<dbReference type="GO" id="GO:0005886">
    <property type="term" value="C:plasma membrane"/>
    <property type="evidence" value="ECO:0007669"/>
    <property type="project" value="UniProtKB-SubCell"/>
</dbReference>
<keyword evidence="4 7" id="KW-1133">Transmembrane helix</keyword>
<evidence type="ECO:0000313" key="10">
    <source>
        <dbReference type="EMBL" id="SHI37282.1"/>
    </source>
</evidence>
<dbReference type="InterPro" id="IPR025857">
    <property type="entry name" value="MacB_PCD"/>
</dbReference>
<evidence type="ECO:0000256" key="2">
    <source>
        <dbReference type="ARBA" id="ARBA00022475"/>
    </source>
</evidence>
<proteinExistence type="inferred from homology"/>
<evidence type="ECO:0000256" key="4">
    <source>
        <dbReference type="ARBA" id="ARBA00022989"/>
    </source>
</evidence>
<dbReference type="InterPro" id="IPR003838">
    <property type="entry name" value="ABC3_permease_C"/>
</dbReference>
<keyword evidence="3 7" id="KW-0812">Transmembrane</keyword>
<feature type="transmembrane region" description="Helical" evidence="7">
    <location>
        <begin position="292"/>
        <end position="317"/>
    </location>
</feature>
<evidence type="ECO:0000259" key="9">
    <source>
        <dbReference type="Pfam" id="PF12704"/>
    </source>
</evidence>
<dbReference type="InterPro" id="IPR050250">
    <property type="entry name" value="Macrolide_Exporter_MacB"/>
</dbReference>
<feature type="transmembrane region" description="Helical" evidence="7">
    <location>
        <begin position="21"/>
        <end position="41"/>
    </location>
</feature>
<comment type="similarity">
    <text evidence="6">Belongs to the ABC-4 integral membrane protein family.</text>
</comment>
<organism evidence="10 11">
    <name type="scientific">Pseudobutyrivibrio xylanivorans DSM 14809</name>
    <dbReference type="NCBI Taxonomy" id="1123012"/>
    <lineage>
        <taxon>Bacteria</taxon>
        <taxon>Bacillati</taxon>
        <taxon>Bacillota</taxon>
        <taxon>Clostridia</taxon>
        <taxon>Lachnospirales</taxon>
        <taxon>Lachnospiraceae</taxon>
        <taxon>Pseudobutyrivibrio</taxon>
    </lineage>
</organism>
<name>A0A1M6ALE5_PSEXY</name>